<gene>
    <name evidence="2" type="ORF">PENTCL1PPCAC_29920</name>
</gene>
<reference evidence="2" key="1">
    <citation type="submission" date="2023-10" db="EMBL/GenBank/DDBJ databases">
        <title>Genome assembly of Pristionchus species.</title>
        <authorList>
            <person name="Yoshida K."/>
            <person name="Sommer R.J."/>
        </authorList>
    </citation>
    <scope>NUCLEOTIDE SEQUENCE</scope>
    <source>
        <strain evidence="2">RS0144</strain>
    </source>
</reference>
<organism evidence="2 3">
    <name type="scientific">Pristionchus entomophagus</name>
    <dbReference type="NCBI Taxonomy" id="358040"/>
    <lineage>
        <taxon>Eukaryota</taxon>
        <taxon>Metazoa</taxon>
        <taxon>Ecdysozoa</taxon>
        <taxon>Nematoda</taxon>
        <taxon>Chromadorea</taxon>
        <taxon>Rhabditida</taxon>
        <taxon>Rhabditina</taxon>
        <taxon>Diplogasteromorpha</taxon>
        <taxon>Diplogasteroidea</taxon>
        <taxon>Neodiplogasteridae</taxon>
        <taxon>Pristionchus</taxon>
    </lineage>
</organism>
<feature type="compositionally biased region" description="Polar residues" evidence="1">
    <location>
        <begin position="142"/>
        <end position="151"/>
    </location>
</feature>
<comment type="caution">
    <text evidence="2">The sequence shown here is derived from an EMBL/GenBank/DDBJ whole genome shotgun (WGS) entry which is preliminary data.</text>
</comment>
<feature type="compositionally biased region" description="Low complexity" evidence="1">
    <location>
        <begin position="62"/>
        <end position="87"/>
    </location>
</feature>
<dbReference type="EMBL" id="BTSX01000006">
    <property type="protein sequence ID" value="GMT07746.1"/>
    <property type="molecule type" value="Genomic_DNA"/>
</dbReference>
<sequence length="463" mass="52114">SVSAPPTPAPWDVFPYDVPPPVKKKSLATAEAEKEKRQRIESAESAPSATAPKARAPRRSNKSSSSSKQKQISASSQSQSTPTAPKTRMPRRSNKPSSTSKPKTPRSTKANSSSTTPQSAQNETKAPTSQLRRENGDLPASPLTSHSNDGKTSGGVRTSAALVGTGNVTTPTTPAIPMTPEQAALKSGDLRAIANTFAATVWNGRLECFGFANIFTAEEVPRMRRELLKFAERLHTHDANKKAWAKFSEQHKPIKMRISLRQRLTEIMNETLRVRKGGWNLELSRSRPVNYRFTRTATDNLEMRVSHDAKSLIFFYADNTEERKEVEELVDEKWSDEGGRSTKELLVKITTQDQPEYYIAKHILDFKDKEYARWNELFERTGKKHIHVPGRIPHEWMNEFILYRLRSRELDESYGAWYEKMFFAENNASSLACDYIDSAVKEAIDKMESQGDKSNHQCPLVGI</sequence>
<feature type="region of interest" description="Disordered" evidence="1">
    <location>
        <begin position="1"/>
        <end position="158"/>
    </location>
</feature>
<dbReference type="Proteomes" id="UP001432027">
    <property type="component" value="Unassembled WGS sequence"/>
</dbReference>
<dbReference type="AlphaFoldDB" id="A0AAV5UMW3"/>
<feature type="compositionally biased region" description="Basic and acidic residues" evidence="1">
    <location>
        <begin position="31"/>
        <end position="42"/>
    </location>
</feature>
<feature type="non-terminal residue" evidence="2">
    <location>
        <position position="1"/>
    </location>
</feature>
<accession>A0AAV5UMW3</accession>
<evidence type="ECO:0000256" key="1">
    <source>
        <dbReference type="SAM" id="MobiDB-lite"/>
    </source>
</evidence>
<evidence type="ECO:0000313" key="3">
    <source>
        <dbReference type="Proteomes" id="UP001432027"/>
    </source>
</evidence>
<name>A0AAV5UMW3_9BILA</name>
<protein>
    <submittedName>
        <fullName evidence="2">Uncharacterized protein</fullName>
    </submittedName>
</protein>
<feature type="compositionally biased region" description="Low complexity" evidence="1">
    <location>
        <begin position="43"/>
        <end position="54"/>
    </location>
</feature>
<proteinExistence type="predicted"/>
<feature type="compositionally biased region" description="Low complexity" evidence="1">
    <location>
        <begin position="95"/>
        <end position="109"/>
    </location>
</feature>
<keyword evidence="3" id="KW-1185">Reference proteome</keyword>
<evidence type="ECO:0000313" key="2">
    <source>
        <dbReference type="EMBL" id="GMT07746.1"/>
    </source>
</evidence>
<feature type="compositionally biased region" description="Polar residues" evidence="1">
    <location>
        <begin position="110"/>
        <end position="130"/>
    </location>
</feature>